<accession>A0A1V3G822</accession>
<dbReference type="SUPFAM" id="SSF54909">
    <property type="entry name" value="Dimeric alpha+beta barrel"/>
    <property type="match status" value="1"/>
</dbReference>
<dbReference type="RefSeq" id="WP_077362593.1">
    <property type="nucleotide sequence ID" value="NZ_MQMF01000002.1"/>
</dbReference>
<evidence type="ECO:0000313" key="4">
    <source>
        <dbReference type="Proteomes" id="UP000188597"/>
    </source>
</evidence>
<dbReference type="OrthoDB" id="9807535at2"/>
<sequence length="131" mass="14750">MIFLGMGYLIPEKMDARPNAEIEAVMSECQPHLEKFYDSGNVLIDAGLQLETKSLRRVNGKVTVTDGPFTESKELIGSIFLIEAEDMDEAIQLAALHPTTQVSSGEDFGWRIEIRPVHYFKINELHKKVIS</sequence>
<comment type="similarity">
    <text evidence="1">Belongs to the YciI family.</text>
</comment>
<dbReference type="EMBL" id="MQMF01000002">
    <property type="protein sequence ID" value="OOE12588.1"/>
    <property type="molecule type" value="Genomic_DNA"/>
</dbReference>
<evidence type="ECO:0000256" key="1">
    <source>
        <dbReference type="ARBA" id="ARBA00007689"/>
    </source>
</evidence>
<feature type="domain" description="YCII-related" evidence="2">
    <location>
        <begin position="14"/>
        <end position="104"/>
    </location>
</feature>
<dbReference type="Pfam" id="PF03795">
    <property type="entry name" value="YCII"/>
    <property type="match status" value="1"/>
</dbReference>
<protein>
    <recommendedName>
        <fullName evidence="2">YCII-related domain-containing protein</fullName>
    </recommendedName>
</protein>
<dbReference type="InterPro" id="IPR011008">
    <property type="entry name" value="Dimeric_a/b-barrel"/>
</dbReference>
<name>A0A1V3G822_9BACL</name>
<dbReference type="PANTHER" id="PTHR35174:SF3">
    <property type="entry name" value="BLL7171 PROTEIN"/>
    <property type="match status" value="1"/>
</dbReference>
<gene>
    <name evidence="3" type="ORF">UN64_10970</name>
</gene>
<evidence type="ECO:0000259" key="2">
    <source>
        <dbReference type="Pfam" id="PF03795"/>
    </source>
</evidence>
<organism evidence="3 4">
    <name type="scientific">Fictibacillus arsenicus</name>
    <dbReference type="NCBI Taxonomy" id="255247"/>
    <lineage>
        <taxon>Bacteria</taxon>
        <taxon>Bacillati</taxon>
        <taxon>Bacillota</taxon>
        <taxon>Bacilli</taxon>
        <taxon>Bacillales</taxon>
        <taxon>Fictibacillaceae</taxon>
        <taxon>Fictibacillus</taxon>
    </lineage>
</organism>
<comment type="caution">
    <text evidence="3">The sequence shown here is derived from an EMBL/GenBank/DDBJ whole genome shotgun (WGS) entry which is preliminary data.</text>
</comment>
<proteinExistence type="inferred from homology"/>
<dbReference type="Proteomes" id="UP000188597">
    <property type="component" value="Unassembled WGS sequence"/>
</dbReference>
<dbReference type="AlphaFoldDB" id="A0A1V3G822"/>
<reference evidence="3 4" key="1">
    <citation type="submission" date="2016-11" db="EMBL/GenBank/DDBJ databases">
        <authorList>
            <person name="Jaros S."/>
            <person name="Januszkiewicz K."/>
            <person name="Wedrychowicz H."/>
        </authorList>
    </citation>
    <scope>NUCLEOTIDE SEQUENCE [LARGE SCALE GENOMIC DNA]</scope>
    <source>
        <strain evidence="3 4">Con a/3</strain>
    </source>
</reference>
<evidence type="ECO:0000313" key="3">
    <source>
        <dbReference type="EMBL" id="OOE12588.1"/>
    </source>
</evidence>
<dbReference type="InterPro" id="IPR005545">
    <property type="entry name" value="YCII"/>
</dbReference>
<dbReference type="PANTHER" id="PTHR35174">
    <property type="entry name" value="BLL7171 PROTEIN-RELATED"/>
    <property type="match status" value="1"/>
</dbReference>
<dbReference type="Gene3D" id="3.30.70.1060">
    <property type="entry name" value="Dimeric alpha+beta barrel"/>
    <property type="match status" value="1"/>
</dbReference>